<dbReference type="Proteomes" id="UP001056255">
    <property type="component" value="Chromosome I"/>
</dbReference>
<dbReference type="EMBL" id="CP082275">
    <property type="protein sequence ID" value="USH01107.1"/>
    <property type="molecule type" value="Genomic_DNA"/>
</dbReference>
<protein>
    <submittedName>
        <fullName evidence="1">Uncharacterized protein</fullName>
    </submittedName>
</protein>
<evidence type="ECO:0000313" key="1">
    <source>
        <dbReference type="EMBL" id="USH01107.1"/>
    </source>
</evidence>
<sequence length="120" mass="13356">MTISTCILQQDINRYLAVQTHLDARRDALDDTVEEITDTLLQQQTYRCGNQTFDFDDVMAKAIEQDAFVTVCTLALTCHPSAAEQLSTLLRDAAYAIAEEIAETALAARIDAHQDAMEVF</sequence>
<proteinExistence type="predicted"/>
<accession>A0ABY4WPK5</accession>
<evidence type="ECO:0000313" key="2">
    <source>
        <dbReference type="Proteomes" id="UP001056255"/>
    </source>
</evidence>
<reference evidence="1" key="1">
    <citation type="submission" date="2021-08" db="EMBL/GenBank/DDBJ databases">
        <authorList>
            <person name="Sakaguchi M."/>
            <person name="Kikuchi T."/>
            <person name="Urbanczyk H."/>
        </authorList>
    </citation>
    <scope>NUCLEOTIDE SEQUENCE</scope>
    <source>
        <strain evidence="1">020920N</strain>
    </source>
</reference>
<organism evidence="1 2">
    <name type="scientific">Grimontia kaedaensis</name>
    <dbReference type="NCBI Taxonomy" id="2872157"/>
    <lineage>
        <taxon>Bacteria</taxon>
        <taxon>Pseudomonadati</taxon>
        <taxon>Pseudomonadota</taxon>
        <taxon>Gammaproteobacteria</taxon>
        <taxon>Vibrionales</taxon>
        <taxon>Vibrionaceae</taxon>
        <taxon>Grimontia</taxon>
    </lineage>
</organism>
<dbReference type="RefSeq" id="WP_251875157.1">
    <property type="nucleotide sequence ID" value="NZ_CP082275.1"/>
</dbReference>
<name>A0ABY4WPK5_9GAMM</name>
<keyword evidence="2" id="KW-1185">Reference proteome</keyword>
<gene>
    <name evidence="1" type="ORF">K6Q96_09150</name>
</gene>